<reference evidence="2 4" key="1">
    <citation type="journal article" date="2021" name="Mol. Ecol.">
        <title>Polar bear-adapted Ursidibacter maritimus are remarkably conserved after generations in captivity.</title>
        <authorList>
            <person name="Espinosa-Gongora C."/>
            <person name="Hansen M.J."/>
            <person name="Bertelsen M.F."/>
            <person name="Bojesen A.M."/>
        </authorList>
    </citation>
    <scope>NUCLEOTIDE SEQUENCE</scope>
    <source>
        <strain evidence="2">Pb43105x</strain>
        <strain evidence="1 4">Pb43106</strain>
    </source>
</reference>
<dbReference type="AlphaFoldDB" id="A0A949T1H3"/>
<organism evidence="2 3">
    <name type="scientific">Ursidibacter maritimus</name>
    <dbReference type="NCBI Taxonomy" id="1331689"/>
    <lineage>
        <taxon>Bacteria</taxon>
        <taxon>Pseudomonadati</taxon>
        <taxon>Pseudomonadota</taxon>
        <taxon>Gammaproteobacteria</taxon>
        <taxon>Pasteurellales</taxon>
        <taxon>Pasteurellaceae</taxon>
        <taxon>Ursidibacter</taxon>
    </lineage>
</organism>
<dbReference type="RefSeq" id="WP_157402432.1">
    <property type="nucleotide sequence ID" value="NZ_JABULY010000002.1"/>
</dbReference>
<dbReference type="Proteomes" id="UP000732858">
    <property type="component" value="Unassembled WGS sequence"/>
</dbReference>
<dbReference type="EMBL" id="JABULY010000002">
    <property type="protein sequence ID" value="MBV6531645.1"/>
    <property type="molecule type" value="Genomic_DNA"/>
</dbReference>
<dbReference type="Proteomes" id="UP001196379">
    <property type="component" value="Unassembled WGS sequence"/>
</dbReference>
<gene>
    <name evidence="2" type="primary">tnaC</name>
    <name evidence="1" type="ORF">HT657_05780</name>
    <name evidence="2" type="ORF">HT672_07335</name>
</gene>
<accession>A0A949T1H3</accession>
<evidence type="ECO:0000313" key="4">
    <source>
        <dbReference type="Proteomes" id="UP001196379"/>
    </source>
</evidence>
<proteinExistence type="predicted"/>
<sequence>MFSTLSPNQVWIIIDPVVAFYFPIVH</sequence>
<dbReference type="InterPro" id="IPR012620">
    <property type="entry name" value="Trp_operon_leader_peptide"/>
</dbReference>
<name>A0A949T1H3_9PAST</name>
<comment type="caution">
    <text evidence="2">The sequence shown here is derived from an EMBL/GenBank/DDBJ whole genome shotgun (WGS) entry which is preliminary data.</text>
</comment>
<dbReference type="EMBL" id="JABUMC010000015">
    <property type="protein sequence ID" value="MBV6547089.1"/>
    <property type="molecule type" value="Genomic_DNA"/>
</dbReference>
<dbReference type="GO" id="GO:0031556">
    <property type="term" value="P:transcriptional attenuation by ribosome"/>
    <property type="evidence" value="ECO:0007669"/>
    <property type="project" value="InterPro"/>
</dbReference>
<protein>
    <submittedName>
        <fullName evidence="2">Tryptophanase leader peptide</fullName>
    </submittedName>
</protein>
<evidence type="ECO:0000313" key="3">
    <source>
        <dbReference type="Proteomes" id="UP000732858"/>
    </source>
</evidence>
<dbReference type="NCBIfam" id="TIGR02616">
    <property type="entry name" value="tnaC_leader"/>
    <property type="match status" value="1"/>
</dbReference>
<evidence type="ECO:0000313" key="1">
    <source>
        <dbReference type="EMBL" id="MBV6531645.1"/>
    </source>
</evidence>
<dbReference type="GeneID" id="97128781"/>
<keyword evidence="4" id="KW-1185">Reference proteome</keyword>
<evidence type="ECO:0000313" key="2">
    <source>
        <dbReference type="EMBL" id="MBV6547089.1"/>
    </source>
</evidence>